<dbReference type="Pfam" id="PF02537">
    <property type="entry name" value="CRCB"/>
    <property type="match status" value="1"/>
</dbReference>
<evidence type="ECO:0000256" key="8">
    <source>
        <dbReference type="ARBA" id="ARBA00035585"/>
    </source>
</evidence>
<keyword evidence="10" id="KW-0406">Ion transport</keyword>
<keyword evidence="5 10" id="KW-0472">Membrane</keyword>
<dbReference type="PANTHER" id="PTHR28259">
    <property type="entry name" value="FLUORIDE EXPORT PROTEIN 1-RELATED"/>
    <property type="match status" value="1"/>
</dbReference>
<keyword evidence="10" id="KW-0915">Sodium</keyword>
<dbReference type="OrthoDB" id="9799631at2"/>
<keyword evidence="10" id="KW-0479">Metal-binding</keyword>
<dbReference type="GO" id="GO:0062054">
    <property type="term" value="F:fluoride channel activity"/>
    <property type="evidence" value="ECO:0007669"/>
    <property type="project" value="UniProtKB-UniRule"/>
</dbReference>
<feature type="binding site" evidence="10">
    <location>
        <position position="75"/>
    </location>
    <ligand>
        <name>Na(+)</name>
        <dbReference type="ChEBI" id="CHEBI:29101"/>
        <note>structural</note>
    </ligand>
</feature>
<dbReference type="PANTHER" id="PTHR28259:SF1">
    <property type="entry name" value="FLUORIDE EXPORT PROTEIN 1-RELATED"/>
    <property type="match status" value="1"/>
</dbReference>
<keyword evidence="10" id="KW-0813">Transport</keyword>
<feature type="transmembrane region" description="Helical" evidence="10">
    <location>
        <begin position="60"/>
        <end position="80"/>
    </location>
</feature>
<keyword evidence="12" id="KW-1185">Reference proteome</keyword>
<evidence type="ECO:0000256" key="7">
    <source>
        <dbReference type="ARBA" id="ARBA00035120"/>
    </source>
</evidence>
<dbReference type="GO" id="GO:0046872">
    <property type="term" value="F:metal ion binding"/>
    <property type="evidence" value="ECO:0007669"/>
    <property type="project" value="UniProtKB-KW"/>
</dbReference>
<organism evidence="11 12">
    <name type="scientific">Lactobacillus rodentium</name>
    <dbReference type="NCBI Taxonomy" id="947835"/>
    <lineage>
        <taxon>Bacteria</taxon>
        <taxon>Bacillati</taxon>
        <taxon>Bacillota</taxon>
        <taxon>Bacilli</taxon>
        <taxon>Lactobacillales</taxon>
        <taxon>Lactobacillaceae</taxon>
        <taxon>Lactobacillus</taxon>
    </lineage>
</organism>
<dbReference type="EMBL" id="BFBY01000003">
    <property type="protein sequence ID" value="GBG04577.1"/>
    <property type="molecule type" value="Genomic_DNA"/>
</dbReference>
<comment type="catalytic activity">
    <reaction evidence="8">
        <text>fluoride(in) = fluoride(out)</text>
        <dbReference type="Rhea" id="RHEA:76159"/>
        <dbReference type="ChEBI" id="CHEBI:17051"/>
    </reaction>
    <physiologicalReaction direction="left-to-right" evidence="8">
        <dbReference type="Rhea" id="RHEA:76160"/>
    </physiologicalReaction>
</comment>
<evidence type="ECO:0000313" key="12">
    <source>
        <dbReference type="Proteomes" id="UP000257317"/>
    </source>
</evidence>
<accession>A0A2Z6TP82</accession>
<dbReference type="AlphaFoldDB" id="A0A2Z6TP82"/>
<evidence type="ECO:0000256" key="5">
    <source>
        <dbReference type="ARBA" id="ARBA00023136"/>
    </source>
</evidence>
<keyword evidence="2 10" id="KW-1003">Cell membrane</keyword>
<name>A0A2Z6TP82_9LACO</name>
<keyword evidence="4 10" id="KW-1133">Transmembrane helix</keyword>
<evidence type="ECO:0000256" key="4">
    <source>
        <dbReference type="ARBA" id="ARBA00022989"/>
    </source>
</evidence>
<comment type="activity regulation">
    <text evidence="10">Na(+) is not transported, but it plays an essential structural role and its presence is essential for fluoride channel function.</text>
</comment>
<evidence type="ECO:0000256" key="2">
    <source>
        <dbReference type="ARBA" id="ARBA00022475"/>
    </source>
</evidence>
<evidence type="ECO:0000256" key="6">
    <source>
        <dbReference type="ARBA" id="ARBA00023303"/>
    </source>
</evidence>
<feature type="transmembrane region" description="Helical" evidence="10">
    <location>
        <begin position="7"/>
        <end position="29"/>
    </location>
</feature>
<evidence type="ECO:0000313" key="11">
    <source>
        <dbReference type="EMBL" id="GBG04577.1"/>
    </source>
</evidence>
<dbReference type="InterPro" id="IPR003691">
    <property type="entry name" value="FluC"/>
</dbReference>
<feature type="binding site" evidence="10">
    <location>
        <position position="72"/>
    </location>
    <ligand>
        <name>Na(+)</name>
        <dbReference type="ChEBI" id="CHEBI:29101"/>
        <note>structural</note>
    </ligand>
</feature>
<protein>
    <recommendedName>
        <fullName evidence="10">Fluoride-specific ion channel FluC</fullName>
    </recommendedName>
</protein>
<evidence type="ECO:0000256" key="9">
    <source>
        <dbReference type="ARBA" id="ARBA00049940"/>
    </source>
</evidence>
<reference evidence="12" key="1">
    <citation type="submission" date="2018-03" db="EMBL/GenBank/DDBJ databases">
        <title>New taxa in the Lactobacillus gasseri group.</title>
        <authorList>
            <person name="Tanizawa Y."/>
            <person name="Tohno M."/>
            <person name="Endo A."/>
            <person name="Arita M."/>
        </authorList>
    </citation>
    <scope>NUCLEOTIDE SEQUENCE [LARGE SCALE GENOMIC DNA]</scope>
    <source>
        <strain evidence="12">DSM 24759</strain>
    </source>
</reference>
<dbReference type="GO" id="GO:0005886">
    <property type="term" value="C:plasma membrane"/>
    <property type="evidence" value="ECO:0007669"/>
    <property type="project" value="UniProtKB-SubCell"/>
</dbReference>
<feature type="transmembrane region" description="Helical" evidence="10">
    <location>
        <begin position="92"/>
        <end position="114"/>
    </location>
</feature>
<gene>
    <name evidence="10 11" type="primary">crcB</name>
    <name evidence="10" type="synonym">fluC</name>
    <name evidence="11" type="ORF">LrDSM24759_04910</name>
</gene>
<evidence type="ECO:0000256" key="3">
    <source>
        <dbReference type="ARBA" id="ARBA00022692"/>
    </source>
</evidence>
<dbReference type="Proteomes" id="UP000257317">
    <property type="component" value="Unassembled WGS sequence"/>
</dbReference>
<keyword evidence="3 10" id="KW-0812">Transmembrane</keyword>
<comment type="subcellular location">
    <subcellularLocation>
        <location evidence="1 10">Cell membrane</location>
        <topology evidence="1 10">Multi-pass membrane protein</topology>
    </subcellularLocation>
</comment>
<comment type="function">
    <text evidence="9 10">Fluoride-specific ion channel. Important for reducing fluoride concentration in the cell, thus reducing its toxicity.</text>
</comment>
<evidence type="ECO:0000256" key="1">
    <source>
        <dbReference type="ARBA" id="ARBA00004651"/>
    </source>
</evidence>
<comment type="similarity">
    <text evidence="7 10">Belongs to the fluoride channel Fluc/FEX (TC 1.A.43) family.</text>
</comment>
<sequence>MSEKVKNYFSIGIFAFLGGALRCYFNLLWSFYGTFIANILGCFLLALFTYFFIEYKLVPQWLKTGLTTGLVGAFTTFSTFQLDTLKLLQTKYWYNGILYFGLSLLLGLTFAWLGMKVGKSLGKKVVE</sequence>
<dbReference type="GO" id="GO:0140114">
    <property type="term" value="P:cellular detoxification of fluoride"/>
    <property type="evidence" value="ECO:0007669"/>
    <property type="project" value="UniProtKB-UniRule"/>
</dbReference>
<comment type="caution">
    <text evidence="11">The sequence shown here is derived from an EMBL/GenBank/DDBJ whole genome shotgun (WGS) entry which is preliminary data.</text>
</comment>
<keyword evidence="6 10" id="KW-0407">Ion channel</keyword>
<dbReference type="HAMAP" id="MF_00454">
    <property type="entry name" value="FluC"/>
    <property type="match status" value="1"/>
</dbReference>
<proteinExistence type="inferred from homology"/>
<dbReference type="RefSeq" id="WP_117117926.1">
    <property type="nucleotide sequence ID" value="NZ_BFBY01000003.1"/>
</dbReference>
<evidence type="ECO:0000256" key="10">
    <source>
        <dbReference type="HAMAP-Rule" id="MF_00454"/>
    </source>
</evidence>
<feature type="transmembrane region" description="Helical" evidence="10">
    <location>
        <begin position="35"/>
        <end position="53"/>
    </location>
</feature>